<organism evidence="1 2">
    <name type="scientific">Actinoplanes lutulentus</name>
    <dbReference type="NCBI Taxonomy" id="1287878"/>
    <lineage>
        <taxon>Bacteria</taxon>
        <taxon>Bacillati</taxon>
        <taxon>Actinomycetota</taxon>
        <taxon>Actinomycetes</taxon>
        <taxon>Micromonosporales</taxon>
        <taxon>Micromonosporaceae</taxon>
        <taxon>Actinoplanes</taxon>
    </lineage>
</organism>
<dbReference type="AlphaFoldDB" id="A0A327ZJ01"/>
<evidence type="ECO:0000313" key="2">
    <source>
        <dbReference type="Proteomes" id="UP000249341"/>
    </source>
</evidence>
<dbReference type="SUPFAM" id="SSF160631">
    <property type="entry name" value="SMI1/KNR4-like"/>
    <property type="match status" value="1"/>
</dbReference>
<reference evidence="1 2" key="1">
    <citation type="submission" date="2018-06" db="EMBL/GenBank/DDBJ databases">
        <title>Genomic Encyclopedia of Type Strains, Phase III (KMG-III): the genomes of soil and plant-associated and newly described type strains.</title>
        <authorList>
            <person name="Whitman W."/>
        </authorList>
    </citation>
    <scope>NUCLEOTIDE SEQUENCE [LARGE SCALE GENOMIC DNA]</scope>
    <source>
        <strain evidence="1 2">CGMCC 4.7090</strain>
    </source>
</reference>
<dbReference type="Proteomes" id="UP000249341">
    <property type="component" value="Unassembled WGS sequence"/>
</dbReference>
<proteinExistence type="predicted"/>
<evidence type="ECO:0008006" key="3">
    <source>
        <dbReference type="Google" id="ProtNLM"/>
    </source>
</evidence>
<protein>
    <recommendedName>
        <fullName evidence="3">SUKH superfamily protein</fullName>
    </recommendedName>
</protein>
<dbReference type="EMBL" id="QLMJ01000002">
    <property type="protein sequence ID" value="RAK42185.1"/>
    <property type="molecule type" value="Genomic_DNA"/>
</dbReference>
<gene>
    <name evidence="1" type="ORF">B0I29_1026</name>
</gene>
<dbReference type="InterPro" id="IPR037883">
    <property type="entry name" value="Knr4/Smi1-like_sf"/>
</dbReference>
<keyword evidence="2" id="KW-1185">Reference proteome</keyword>
<sequence>MSLVGLLQLPPMDKAHWRSSDWSAIETALGAELPSDYKVFVDAYGPGAIDDHLLVCAPDASRGWTDLVDNNAVAQESCRIWFGGVDDDSFSRLERAWPLGDSSRWDGDDVPDWFQPGDDLISWGGTPNGDFLFWHVKPGVSPADHPVVLCEEGPYFERFPGGFARTLGGLLTGAIRSRYLSKWLNVPHSYGLAGHRDINGRDLE</sequence>
<accession>A0A327ZJ01</accession>
<name>A0A327ZJ01_9ACTN</name>
<comment type="caution">
    <text evidence="1">The sequence shown here is derived from an EMBL/GenBank/DDBJ whole genome shotgun (WGS) entry which is preliminary data.</text>
</comment>
<evidence type="ECO:0000313" key="1">
    <source>
        <dbReference type="EMBL" id="RAK42185.1"/>
    </source>
</evidence>